<dbReference type="GO" id="GO:0016787">
    <property type="term" value="F:hydrolase activity"/>
    <property type="evidence" value="ECO:0007669"/>
    <property type="project" value="UniProtKB-KW"/>
</dbReference>
<evidence type="ECO:0000313" key="1">
    <source>
        <dbReference type="EMBL" id="MET3618092.1"/>
    </source>
</evidence>
<dbReference type="RefSeq" id="WP_354369114.1">
    <property type="nucleotide sequence ID" value="NZ_JBEPMA010000015.1"/>
</dbReference>
<sequence length="144" mass="16740">MRIYFIRHGEAESSYENDFTRNLTTAGRIKLHKTFAAFAKFFSKLEDYKIYSSPLNRAKQTAEILSEYLKKDFGIKEYLATGPLNQILDDFEPNSNYILVGHEPLISNWIRELTNENVIVSRGSIHLVELDLEKRKGRLLKITI</sequence>
<evidence type="ECO:0000313" key="2">
    <source>
        <dbReference type="Proteomes" id="UP001549162"/>
    </source>
</evidence>
<gene>
    <name evidence="1" type="ORF">ABID14_001727</name>
</gene>
<organism evidence="1 2">
    <name type="scientific">Peptoniphilus olsenii</name>
    <dbReference type="NCBI Taxonomy" id="411570"/>
    <lineage>
        <taxon>Bacteria</taxon>
        <taxon>Bacillati</taxon>
        <taxon>Bacillota</taxon>
        <taxon>Tissierellia</taxon>
        <taxon>Tissierellales</taxon>
        <taxon>Peptoniphilaceae</taxon>
        <taxon>Peptoniphilus</taxon>
    </lineage>
</organism>
<dbReference type="CDD" id="cd07040">
    <property type="entry name" value="HP"/>
    <property type="match status" value="1"/>
</dbReference>
<keyword evidence="1" id="KW-0378">Hydrolase</keyword>
<protein>
    <submittedName>
        <fullName evidence="1">Phosphohistidine phosphatase</fullName>
        <ecNumber evidence="1">3.1.3.-</ecNumber>
    </submittedName>
</protein>
<dbReference type="InterPro" id="IPR029033">
    <property type="entry name" value="His_PPase_superfam"/>
</dbReference>
<keyword evidence="2" id="KW-1185">Reference proteome</keyword>
<accession>A0ABV2JBB9</accession>
<dbReference type="InterPro" id="IPR013078">
    <property type="entry name" value="His_Pase_superF_clade-1"/>
</dbReference>
<name>A0ABV2JBB9_9FIRM</name>
<dbReference type="EMBL" id="JBEPMA010000015">
    <property type="protein sequence ID" value="MET3618092.1"/>
    <property type="molecule type" value="Genomic_DNA"/>
</dbReference>
<dbReference type="Gene3D" id="3.40.50.1240">
    <property type="entry name" value="Phosphoglycerate mutase-like"/>
    <property type="match status" value="1"/>
</dbReference>
<dbReference type="Proteomes" id="UP001549162">
    <property type="component" value="Unassembled WGS sequence"/>
</dbReference>
<reference evidence="1 2" key="1">
    <citation type="submission" date="2024-06" db="EMBL/GenBank/DDBJ databases">
        <title>Genomic Encyclopedia of Type Strains, Phase IV (KMG-IV): sequencing the most valuable type-strain genomes for metagenomic binning, comparative biology and taxonomic classification.</title>
        <authorList>
            <person name="Goeker M."/>
        </authorList>
    </citation>
    <scope>NUCLEOTIDE SEQUENCE [LARGE SCALE GENOMIC DNA]</scope>
    <source>
        <strain evidence="1 2">DSM 21460</strain>
    </source>
</reference>
<dbReference type="SUPFAM" id="SSF53254">
    <property type="entry name" value="Phosphoglycerate mutase-like"/>
    <property type="match status" value="1"/>
</dbReference>
<comment type="caution">
    <text evidence="1">The sequence shown here is derived from an EMBL/GenBank/DDBJ whole genome shotgun (WGS) entry which is preliminary data.</text>
</comment>
<dbReference type="SMART" id="SM00855">
    <property type="entry name" value="PGAM"/>
    <property type="match status" value="1"/>
</dbReference>
<dbReference type="Pfam" id="PF00300">
    <property type="entry name" value="His_Phos_1"/>
    <property type="match status" value="1"/>
</dbReference>
<proteinExistence type="predicted"/>
<dbReference type="EC" id="3.1.3.-" evidence="1"/>